<keyword evidence="1" id="KW-0472">Membrane</keyword>
<comment type="caution">
    <text evidence="2">The sequence shown here is derived from an EMBL/GenBank/DDBJ whole genome shotgun (WGS) entry which is preliminary data.</text>
</comment>
<name>A0A8S1RR96_9CILI</name>
<reference evidence="2" key="1">
    <citation type="submission" date="2021-01" db="EMBL/GenBank/DDBJ databases">
        <authorList>
            <consortium name="Genoscope - CEA"/>
            <person name="William W."/>
        </authorList>
    </citation>
    <scope>NUCLEOTIDE SEQUENCE</scope>
</reference>
<organism evidence="2 3">
    <name type="scientific">Paramecium sonneborni</name>
    <dbReference type="NCBI Taxonomy" id="65129"/>
    <lineage>
        <taxon>Eukaryota</taxon>
        <taxon>Sar</taxon>
        <taxon>Alveolata</taxon>
        <taxon>Ciliophora</taxon>
        <taxon>Intramacronucleata</taxon>
        <taxon>Oligohymenophorea</taxon>
        <taxon>Peniculida</taxon>
        <taxon>Parameciidae</taxon>
        <taxon>Paramecium</taxon>
    </lineage>
</organism>
<evidence type="ECO:0000313" key="2">
    <source>
        <dbReference type="EMBL" id="CAD8129873.1"/>
    </source>
</evidence>
<protein>
    <recommendedName>
        <fullName evidence="4">Transmembrane protein</fullName>
    </recommendedName>
</protein>
<evidence type="ECO:0000313" key="3">
    <source>
        <dbReference type="Proteomes" id="UP000692954"/>
    </source>
</evidence>
<accession>A0A8S1RR96</accession>
<sequence>MTYYNFSQLITRDLFNTQRLISDNYYKNQLSNNQKLMENLTTRNKIEYPKRIVNLLCTQNDNPFFLIKILISKLKIIKEEQTQLEMKISINYLIMMMILIFGNKGFKLISLISIQNYKYYKDRSNLHYLKIASVDTNESTKMIYIVLSKFENIEHILYQNQKKNIFQILNHYLSNYSQKILNNAQFFDLQQQSFIQRIVKSLF</sequence>
<evidence type="ECO:0000256" key="1">
    <source>
        <dbReference type="SAM" id="Phobius"/>
    </source>
</evidence>
<feature type="transmembrane region" description="Helical" evidence="1">
    <location>
        <begin position="92"/>
        <end position="114"/>
    </location>
</feature>
<keyword evidence="1" id="KW-0812">Transmembrane</keyword>
<evidence type="ECO:0008006" key="4">
    <source>
        <dbReference type="Google" id="ProtNLM"/>
    </source>
</evidence>
<proteinExistence type="predicted"/>
<dbReference type="OrthoDB" id="296632at2759"/>
<gene>
    <name evidence="2" type="ORF">PSON_ATCC_30995.1.T2480008</name>
</gene>
<keyword evidence="1" id="KW-1133">Transmembrane helix</keyword>
<dbReference type="AlphaFoldDB" id="A0A8S1RR96"/>
<keyword evidence="3" id="KW-1185">Reference proteome</keyword>
<dbReference type="EMBL" id="CAJJDN010000248">
    <property type="protein sequence ID" value="CAD8129873.1"/>
    <property type="molecule type" value="Genomic_DNA"/>
</dbReference>
<dbReference type="Proteomes" id="UP000692954">
    <property type="component" value="Unassembled WGS sequence"/>
</dbReference>